<dbReference type="AlphaFoldDB" id="A0A9N9P0S4"/>
<organism evidence="2 3">
    <name type="scientific">Ambispora leptoticha</name>
    <dbReference type="NCBI Taxonomy" id="144679"/>
    <lineage>
        <taxon>Eukaryota</taxon>
        <taxon>Fungi</taxon>
        <taxon>Fungi incertae sedis</taxon>
        <taxon>Mucoromycota</taxon>
        <taxon>Glomeromycotina</taxon>
        <taxon>Glomeromycetes</taxon>
        <taxon>Archaeosporales</taxon>
        <taxon>Ambisporaceae</taxon>
        <taxon>Ambispora</taxon>
    </lineage>
</organism>
<name>A0A9N9P0S4_9GLOM</name>
<comment type="caution">
    <text evidence="2">The sequence shown here is derived from an EMBL/GenBank/DDBJ whole genome shotgun (WGS) entry which is preliminary data.</text>
</comment>
<gene>
    <name evidence="2" type="ORF">ALEPTO_LOCUS14483</name>
</gene>
<accession>A0A9N9P0S4</accession>
<dbReference type="Proteomes" id="UP000789508">
    <property type="component" value="Unassembled WGS sequence"/>
</dbReference>
<evidence type="ECO:0000313" key="3">
    <source>
        <dbReference type="Proteomes" id="UP000789508"/>
    </source>
</evidence>
<feature type="domain" description="Helitron helicase-like" evidence="1">
    <location>
        <begin position="28"/>
        <end position="88"/>
    </location>
</feature>
<evidence type="ECO:0000259" key="1">
    <source>
        <dbReference type="Pfam" id="PF14214"/>
    </source>
</evidence>
<feature type="non-terminal residue" evidence="2">
    <location>
        <position position="142"/>
    </location>
</feature>
<proteinExistence type="predicted"/>
<sequence length="142" mass="16294">PIVMMYAGNEIDFENISSENFPTATERARLAHLDPSAVTKYFDVMIRCILDTIVGYGKKHGGVFGNVKNYYGVVEYQDRGTPHCHLLVWIYGSLNPIELRQKLRDDETFSQRLLTYISDIVKEDIGYLLKKGEILTDEMLEI</sequence>
<dbReference type="EMBL" id="CAJVPS010056647">
    <property type="protein sequence ID" value="CAG8777527.1"/>
    <property type="molecule type" value="Genomic_DNA"/>
</dbReference>
<evidence type="ECO:0000313" key="2">
    <source>
        <dbReference type="EMBL" id="CAG8777527.1"/>
    </source>
</evidence>
<dbReference type="Pfam" id="PF14214">
    <property type="entry name" value="Helitron_like_N"/>
    <property type="match status" value="1"/>
</dbReference>
<dbReference type="OrthoDB" id="2282872at2759"/>
<reference evidence="2" key="1">
    <citation type="submission" date="2021-06" db="EMBL/GenBank/DDBJ databases">
        <authorList>
            <person name="Kallberg Y."/>
            <person name="Tangrot J."/>
            <person name="Rosling A."/>
        </authorList>
    </citation>
    <scope>NUCLEOTIDE SEQUENCE</scope>
    <source>
        <strain evidence="2">FL130A</strain>
    </source>
</reference>
<protein>
    <submittedName>
        <fullName evidence="2">12847_t:CDS:1</fullName>
    </submittedName>
</protein>
<feature type="non-terminal residue" evidence="2">
    <location>
        <position position="1"/>
    </location>
</feature>
<dbReference type="InterPro" id="IPR025476">
    <property type="entry name" value="Helitron_helicase-like"/>
</dbReference>
<keyword evidence="3" id="KW-1185">Reference proteome</keyword>